<dbReference type="AlphaFoldDB" id="A0A0R2CMR3"/>
<evidence type="ECO:0000313" key="2">
    <source>
        <dbReference type="Proteomes" id="UP000051586"/>
    </source>
</evidence>
<dbReference type="EMBL" id="AYZI01000002">
    <property type="protein sequence ID" value="KRM92354.1"/>
    <property type="molecule type" value="Genomic_DNA"/>
</dbReference>
<proteinExistence type="predicted"/>
<organism evidence="1 2">
    <name type="scientific">Fructilactobacillus florum DSM 22689 = JCM 16035</name>
    <dbReference type="NCBI Taxonomy" id="1423745"/>
    <lineage>
        <taxon>Bacteria</taxon>
        <taxon>Bacillati</taxon>
        <taxon>Bacillota</taxon>
        <taxon>Bacilli</taxon>
        <taxon>Lactobacillales</taxon>
        <taxon>Lactobacillaceae</taxon>
        <taxon>Fructilactobacillus</taxon>
    </lineage>
</organism>
<name>A0A0R2CMR3_9LACO</name>
<gene>
    <name evidence="1" type="ORF">FC87_GL000487</name>
</gene>
<evidence type="ECO:0000313" key="1">
    <source>
        <dbReference type="EMBL" id="KRM92354.1"/>
    </source>
</evidence>
<sequence length="210" mass="23205">MLSDREVWTDHTSQPIEVDAFSTTINCQATAAVTRAIMRIFCLDLINSHNLVLNTIKTTIASSKPSFIRAAVNPHGLRFSSFKVPNKTAIIQIENTLTKAVLIQPVVSEALSKNLFIFHPTSCYLNSAHKQLFNLVVVKGTSDCSSNCRIPAMITANLCNDLTLKFGSISKDLLDYQGVDLSAVEASNRYFRVKIVVNDYGFQGFINRAS</sequence>
<protein>
    <submittedName>
        <fullName evidence="1">Uncharacterized protein</fullName>
    </submittedName>
</protein>
<reference evidence="1 2" key="1">
    <citation type="journal article" date="2015" name="Genome Announc.">
        <title>Expanding the biotechnology potential of lactobacilli through comparative genomics of 213 strains and associated genera.</title>
        <authorList>
            <person name="Sun Z."/>
            <person name="Harris H.M."/>
            <person name="McCann A."/>
            <person name="Guo C."/>
            <person name="Argimon S."/>
            <person name="Zhang W."/>
            <person name="Yang X."/>
            <person name="Jeffery I.B."/>
            <person name="Cooney J.C."/>
            <person name="Kagawa T.F."/>
            <person name="Liu W."/>
            <person name="Song Y."/>
            <person name="Salvetti E."/>
            <person name="Wrobel A."/>
            <person name="Rasinkangas P."/>
            <person name="Parkhill J."/>
            <person name="Rea M.C."/>
            <person name="O'Sullivan O."/>
            <person name="Ritari J."/>
            <person name="Douillard F.P."/>
            <person name="Paul Ross R."/>
            <person name="Yang R."/>
            <person name="Briner A.E."/>
            <person name="Felis G.E."/>
            <person name="de Vos W.M."/>
            <person name="Barrangou R."/>
            <person name="Klaenhammer T.R."/>
            <person name="Caufield P.W."/>
            <person name="Cui Y."/>
            <person name="Zhang H."/>
            <person name="O'Toole P.W."/>
        </authorList>
    </citation>
    <scope>NUCLEOTIDE SEQUENCE [LARGE SCALE GENOMIC DNA]</scope>
    <source>
        <strain evidence="1 2">DSM 22689</strain>
    </source>
</reference>
<dbReference type="Proteomes" id="UP000051586">
    <property type="component" value="Unassembled WGS sequence"/>
</dbReference>
<accession>A0A0R2CMR3</accession>
<dbReference type="PATRIC" id="fig|1423745.4.peg.511"/>
<comment type="caution">
    <text evidence="1">The sequence shown here is derived from an EMBL/GenBank/DDBJ whole genome shotgun (WGS) entry which is preliminary data.</text>
</comment>